<protein>
    <recommendedName>
        <fullName evidence="5">UDP-glucuronosyltransferase</fullName>
        <ecNumber evidence="5">2.4.1.17</ecNumber>
    </recommendedName>
</protein>
<dbReference type="AlphaFoldDB" id="A0ABD0S9T1"/>
<dbReference type="PANTHER" id="PTHR48043">
    <property type="entry name" value="EG:EG0003.4 PROTEIN-RELATED"/>
    <property type="match status" value="1"/>
</dbReference>
<dbReference type="CDD" id="cd03784">
    <property type="entry name" value="GT1_Gtf-like"/>
    <property type="match status" value="1"/>
</dbReference>
<dbReference type="Proteomes" id="UP001549921">
    <property type="component" value="Unassembled WGS sequence"/>
</dbReference>
<dbReference type="Gene3D" id="3.40.50.2000">
    <property type="entry name" value="Glycogen Phosphorylase B"/>
    <property type="match status" value="2"/>
</dbReference>
<dbReference type="InterPro" id="IPR050271">
    <property type="entry name" value="UDP-glycosyltransferase"/>
</dbReference>
<evidence type="ECO:0000313" key="6">
    <source>
        <dbReference type="EMBL" id="KAL0810815.1"/>
    </source>
</evidence>
<evidence type="ECO:0000256" key="2">
    <source>
        <dbReference type="ARBA" id="ARBA00022676"/>
    </source>
</evidence>
<sequence>MTGYKYFLIFACSVVSSEGSRILAVFPTPSLSHQLAFRPLIMELVKRGHELVVITTDPIYNIGEAPANLTEIDVHDISYEIWRREILSTTVTSGNKNDIKDQLSVILNVMVKVLEELMQVNEVQNMLMDTNQKFDLLLLEAYFEPLLALTHLYKAPVIQVSSFGSFEENLQTFGMVSHPLLYPTCVHQRVYNLTLWEKLTELYQEYYTIKLFSKFNKLCDQELRKIFGAETPPLKELKNNVDMLFLNIHSIWERNRPVPPNVIFMGGVHQKPEKEVSKELKAYLDSSQNGVIYISFGTNIDPSLLPQEKIQAIINAVAKSPYDVIWKWNQDEMPGQTPNIKISKWWLQSDLLRHPKVKLFITQGGLQSTDEAITAGVPLIGLPMFGDQWFNVEQYVYHKIGLQIDMETITEEKLSTAIQTVLKDDSYRQNVVRLRTLMHDQPQSPLERAVWWTEYVIRHSGARHLRATGANKSIFEYYELELVTYLVLSLLCVITLAVIALNYFCKLVYKQRTLRIKVKSS</sequence>
<evidence type="ECO:0000256" key="1">
    <source>
        <dbReference type="ARBA" id="ARBA00009995"/>
    </source>
</evidence>
<dbReference type="InterPro" id="IPR002213">
    <property type="entry name" value="UDP_glucos_trans"/>
</dbReference>
<organism evidence="6 7">
    <name type="scientific">Loxostege sticticalis</name>
    <name type="common">Beet webworm moth</name>
    <dbReference type="NCBI Taxonomy" id="481309"/>
    <lineage>
        <taxon>Eukaryota</taxon>
        <taxon>Metazoa</taxon>
        <taxon>Ecdysozoa</taxon>
        <taxon>Arthropoda</taxon>
        <taxon>Hexapoda</taxon>
        <taxon>Insecta</taxon>
        <taxon>Pterygota</taxon>
        <taxon>Neoptera</taxon>
        <taxon>Endopterygota</taxon>
        <taxon>Lepidoptera</taxon>
        <taxon>Glossata</taxon>
        <taxon>Ditrysia</taxon>
        <taxon>Pyraloidea</taxon>
        <taxon>Crambidae</taxon>
        <taxon>Pyraustinae</taxon>
        <taxon>Loxostege</taxon>
    </lineage>
</organism>
<dbReference type="InterPro" id="IPR035595">
    <property type="entry name" value="UDP_glycos_trans_CS"/>
</dbReference>
<keyword evidence="5" id="KW-0472">Membrane</keyword>
<reference evidence="6 7" key="1">
    <citation type="submission" date="2024-06" db="EMBL/GenBank/DDBJ databases">
        <title>A chromosome-level genome assembly of beet webworm, Loxostege sticticalis.</title>
        <authorList>
            <person name="Zhang Y."/>
        </authorList>
    </citation>
    <scope>NUCLEOTIDE SEQUENCE [LARGE SCALE GENOMIC DNA]</scope>
    <source>
        <strain evidence="6">AQ028</strain>
        <tissue evidence="6">Male pupae</tissue>
    </source>
</reference>
<accession>A0ABD0S9T1</accession>
<dbReference type="Pfam" id="PF00201">
    <property type="entry name" value="UDPGT"/>
    <property type="match status" value="1"/>
</dbReference>
<proteinExistence type="inferred from homology"/>
<evidence type="ECO:0000256" key="4">
    <source>
        <dbReference type="RuleBase" id="RU003718"/>
    </source>
</evidence>
<comment type="subcellular location">
    <subcellularLocation>
        <location evidence="5">Membrane</location>
        <topology evidence="5">Single-pass membrane protein</topology>
    </subcellularLocation>
</comment>
<comment type="catalytic activity">
    <reaction evidence="5">
        <text>glucuronate acceptor + UDP-alpha-D-glucuronate = acceptor beta-D-glucuronoside + UDP + H(+)</text>
        <dbReference type="Rhea" id="RHEA:21032"/>
        <dbReference type="ChEBI" id="CHEBI:15378"/>
        <dbReference type="ChEBI" id="CHEBI:58052"/>
        <dbReference type="ChEBI" id="CHEBI:58223"/>
        <dbReference type="ChEBI" id="CHEBI:132367"/>
        <dbReference type="ChEBI" id="CHEBI:132368"/>
        <dbReference type="EC" id="2.4.1.17"/>
    </reaction>
</comment>
<dbReference type="PANTHER" id="PTHR48043:SF159">
    <property type="entry name" value="EG:EG0003.4 PROTEIN-RELATED"/>
    <property type="match status" value="1"/>
</dbReference>
<keyword evidence="3 4" id="KW-0808">Transferase</keyword>
<dbReference type="GO" id="GO:0015020">
    <property type="term" value="F:glucuronosyltransferase activity"/>
    <property type="evidence" value="ECO:0007669"/>
    <property type="project" value="UniProtKB-EC"/>
</dbReference>
<dbReference type="PROSITE" id="PS00375">
    <property type="entry name" value="UDPGT"/>
    <property type="match status" value="1"/>
</dbReference>
<feature type="transmembrane region" description="Helical" evidence="5">
    <location>
        <begin position="482"/>
        <end position="505"/>
    </location>
</feature>
<dbReference type="EMBL" id="JBEDNZ010000025">
    <property type="protein sequence ID" value="KAL0810815.1"/>
    <property type="molecule type" value="Genomic_DNA"/>
</dbReference>
<comment type="caution">
    <text evidence="6">The sequence shown here is derived from an EMBL/GenBank/DDBJ whole genome shotgun (WGS) entry which is preliminary data.</text>
</comment>
<evidence type="ECO:0000256" key="5">
    <source>
        <dbReference type="RuleBase" id="RU362059"/>
    </source>
</evidence>
<keyword evidence="5" id="KW-1133">Transmembrane helix</keyword>
<evidence type="ECO:0000313" key="7">
    <source>
        <dbReference type="Proteomes" id="UP001549921"/>
    </source>
</evidence>
<keyword evidence="2 4" id="KW-0328">Glycosyltransferase</keyword>
<comment type="similarity">
    <text evidence="1 4">Belongs to the UDP-glycosyltransferase family.</text>
</comment>
<dbReference type="GO" id="GO:0016020">
    <property type="term" value="C:membrane"/>
    <property type="evidence" value="ECO:0007669"/>
    <property type="project" value="UniProtKB-SubCell"/>
</dbReference>
<dbReference type="EC" id="2.4.1.17" evidence="5"/>
<dbReference type="SUPFAM" id="SSF53756">
    <property type="entry name" value="UDP-Glycosyltransferase/glycogen phosphorylase"/>
    <property type="match status" value="1"/>
</dbReference>
<dbReference type="FunFam" id="3.40.50.2000:FF:000050">
    <property type="entry name" value="UDP-glucuronosyltransferase"/>
    <property type="match status" value="1"/>
</dbReference>
<gene>
    <name evidence="6" type="ORF">ABMA28_010127</name>
</gene>
<keyword evidence="5" id="KW-0812">Transmembrane</keyword>
<name>A0ABD0S9T1_LOXSC</name>
<evidence type="ECO:0000256" key="3">
    <source>
        <dbReference type="ARBA" id="ARBA00022679"/>
    </source>
</evidence>